<proteinExistence type="predicted"/>
<evidence type="ECO:0000313" key="2">
    <source>
        <dbReference type="EMBL" id="KAJ4491791.1"/>
    </source>
</evidence>
<reference evidence="2" key="1">
    <citation type="submission" date="2022-08" db="EMBL/GenBank/DDBJ databases">
        <title>A Global Phylogenomic Analysis of the Shiitake Genus Lentinula.</title>
        <authorList>
            <consortium name="DOE Joint Genome Institute"/>
            <person name="Sierra-Patev S."/>
            <person name="Min B."/>
            <person name="Naranjo-Ortiz M."/>
            <person name="Looney B."/>
            <person name="Konkel Z."/>
            <person name="Slot J.C."/>
            <person name="Sakamoto Y."/>
            <person name="Steenwyk J.L."/>
            <person name="Rokas A."/>
            <person name="Carro J."/>
            <person name="Camarero S."/>
            <person name="Ferreira P."/>
            <person name="Molpeceres G."/>
            <person name="Ruiz-Duenas F.J."/>
            <person name="Serrano A."/>
            <person name="Henrissat B."/>
            <person name="Drula E."/>
            <person name="Hughes K.W."/>
            <person name="Mata J.L."/>
            <person name="Ishikawa N.K."/>
            <person name="Vargas-Isla R."/>
            <person name="Ushijima S."/>
            <person name="Smith C.A."/>
            <person name="Ahrendt S."/>
            <person name="Andreopoulos W."/>
            <person name="He G."/>
            <person name="Labutti K."/>
            <person name="Lipzen A."/>
            <person name="Ng V."/>
            <person name="Riley R."/>
            <person name="Sandor L."/>
            <person name="Barry K."/>
            <person name="Martinez A.T."/>
            <person name="Xiao Y."/>
            <person name="Gibbons J.G."/>
            <person name="Terashima K."/>
            <person name="Grigoriev I.V."/>
            <person name="Hibbett D.S."/>
        </authorList>
    </citation>
    <scope>NUCLEOTIDE SEQUENCE</scope>
    <source>
        <strain evidence="2">RHP3577 ss4</strain>
    </source>
</reference>
<keyword evidence="3" id="KW-1185">Reference proteome</keyword>
<comment type="caution">
    <text evidence="2">The sequence shown here is derived from an EMBL/GenBank/DDBJ whole genome shotgun (WGS) entry which is preliminary data.</text>
</comment>
<name>A0ABQ8VEU3_9AGAR</name>
<dbReference type="Proteomes" id="UP001150217">
    <property type="component" value="Unassembled WGS sequence"/>
</dbReference>
<organism evidence="2 3">
    <name type="scientific">Lentinula lateritia</name>
    <dbReference type="NCBI Taxonomy" id="40482"/>
    <lineage>
        <taxon>Eukaryota</taxon>
        <taxon>Fungi</taxon>
        <taxon>Dikarya</taxon>
        <taxon>Basidiomycota</taxon>
        <taxon>Agaricomycotina</taxon>
        <taxon>Agaricomycetes</taxon>
        <taxon>Agaricomycetidae</taxon>
        <taxon>Agaricales</taxon>
        <taxon>Marasmiineae</taxon>
        <taxon>Omphalotaceae</taxon>
        <taxon>Lentinula</taxon>
    </lineage>
</organism>
<accession>A0ABQ8VEU3</accession>
<sequence>MQAASHGTRRVPRHVSNMILGTGPGTTPRSLHTPAFARFTYFTPVGASKRIASQARTILSRFVGYLTAPGLSAHSRTFQQAVRGSAPGRMSSIQERLSFSARYTLSRPAQPLFFPRGPTFVTRSVSQVGLGTTRNFSSGRSVFQNLVENVPITGRALWEADWEVRMQQERAAMRKISKGKDAQVQHKEMLKRRSVLVPLPIPELVPESLSEMDHYFASPITPQVSTILFIPLAPTSNQRVPLPYDVPDHATLLPLPTLASIHNSHELHSLRVSALFSRLDVAKVWEKGVLSSTYSKHGGEEGVCTILKIEFVGWTIAEVRSVIGESGTGWCALEEVVTEMKREEEEDLFSDASSVLSAISGGENMDLSLAHEPAQSLVLPTLDFSSSFVHPPIPRTYANHDMVLETESDPWADSSSDDSWVDHSHLGFSSDFVSRLHMDHRCSSPRDDSF</sequence>
<evidence type="ECO:0000256" key="1">
    <source>
        <dbReference type="SAM" id="MobiDB-lite"/>
    </source>
</evidence>
<feature type="region of interest" description="Disordered" evidence="1">
    <location>
        <begin position="1"/>
        <end position="29"/>
    </location>
</feature>
<evidence type="ECO:0000313" key="3">
    <source>
        <dbReference type="Proteomes" id="UP001150217"/>
    </source>
</evidence>
<gene>
    <name evidence="2" type="ORF">C8R41DRAFT_833215</name>
</gene>
<protein>
    <submittedName>
        <fullName evidence="2">Uncharacterized protein</fullName>
    </submittedName>
</protein>
<dbReference type="EMBL" id="JANVFT010000040">
    <property type="protein sequence ID" value="KAJ4491791.1"/>
    <property type="molecule type" value="Genomic_DNA"/>
</dbReference>